<dbReference type="GO" id="GO:0016020">
    <property type="term" value="C:membrane"/>
    <property type="evidence" value="ECO:0007669"/>
    <property type="project" value="TreeGrafter"/>
</dbReference>
<reference evidence="2 3" key="1">
    <citation type="submission" date="2016-08" db="EMBL/GenBank/DDBJ databases">
        <title>A Parts List for Fungal Cellulosomes Revealed by Comparative Genomics.</title>
        <authorList>
            <consortium name="DOE Joint Genome Institute"/>
            <person name="Haitjema C.H."/>
            <person name="Gilmore S.P."/>
            <person name="Henske J.K."/>
            <person name="Solomon K.V."/>
            <person name="De Groot R."/>
            <person name="Kuo A."/>
            <person name="Mondo S.J."/>
            <person name="Salamov A.A."/>
            <person name="Labutti K."/>
            <person name="Zhao Z."/>
            <person name="Chiniquy J."/>
            <person name="Barry K."/>
            <person name="Brewer H.M."/>
            <person name="Purvine S.O."/>
            <person name="Wright A.T."/>
            <person name="Boxma B."/>
            <person name="Van Alen T."/>
            <person name="Hackstein J.H."/>
            <person name="Baker S.E."/>
            <person name="Grigoriev I.V."/>
            <person name="O'Malley M.A."/>
        </authorList>
    </citation>
    <scope>NUCLEOTIDE SEQUENCE [LARGE SCALE GENOMIC DNA]</scope>
    <source>
        <strain evidence="2 3">G1</strain>
    </source>
</reference>
<proteinExistence type="predicted"/>
<evidence type="ECO:0000259" key="1">
    <source>
        <dbReference type="Pfam" id="PF00561"/>
    </source>
</evidence>
<dbReference type="PANTHER" id="PTHR43798">
    <property type="entry name" value="MONOACYLGLYCEROL LIPASE"/>
    <property type="match status" value="1"/>
</dbReference>
<accession>A0A1Y2EGZ8</accession>
<dbReference type="Gene3D" id="2.60.120.10">
    <property type="entry name" value="Jelly Rolls"/>
    <property type="match status" value="1"/>
</dbReference>
<dbReference type="InterPro" id="IPR014710">
    <property type="entry name" value="RmlC-like_jellyroll"/>
</dbReference>
<dbReference type="InterPro" id="IPR011051">
    <property type="entry name" value="RmlC_Cupin_sf"/>
</dbReference>
<dbReference type="EMBL" id="MCOG01000041">
    <property type="protein sequence ID" value="ORY70852.1"/>
    <property type="molecule type" value="Genomic_DNA"/>
</dbReference>
<sequence>MSNNIFMFGNLHGSKTPYGDNTDIGKYVDVGDAKMYYEVYGDDNGKPLLLLHGGLFGTIYEVGCLIDLFRSSGWLVICPNTRGHGRSEIGSEQISYEQKAKDMMAVVDSVTTKNIHIFGFSDGGYAAYKIASMYPERVEKVITVGAGTIAAGLFPPDAKLSDFEALDKPFIERQRTVMPEPDRWQSYVTQYMSFYNKLEVGKEFLSTVKCPVLVMAGELDDHAPLPTVIEAYQFLPNSQLCIIPNVGHQCFLFNTEMAWNAIFNFFGLGKEGVQATPLLKSSQSWNDAYLPNYPTDKPEIQVIHYKFPAHAILSRHHHVLMSGGFVKKGQLTLISEDGTEKTFYQGDAFLETVDTVHYGENRGDGVLETVNFYLGGGNKPLSIPKK</sequence>
<dbReference type="Proteomes" id="UP000193920">
    <property type="component" value="Unassembled WGS sequence"/>
</dbReference>
<name>A0A1Y2EGZ8_9FUNG</name>
<dbReference type="AlphaFoldDB" id="A0A1Y2EGZ8"/>
<dbReference type="STRING" id="1754190.A0A1Y2EGZ8"/>
<dbReference type="Gene3D" id="3.40.50.1820">
    <property type="entry name" value="alpha/beta hydrolase"/>
    <property type="match status" value="1"/>
</dbReference>
<evidence type="ECO:0000313" key="2">
    <source>
        <dbReference type="EMBL" id="ORY70852.1"/>
    </source>
</evidence>
<evidence type="ECO:0000313" key="3">
    <source>
        <dbReference type="Proteomes" id="UP000193920"/>
    </source>
</evidence>
<keyword evidence="3" id="KW-1185">Reference proteome</keyword>
<dbReference type="InterPro" id="IPR050266">
    <property type="entry name" value="AB_hydrolase_sf"/>
</dbReference>
<dbReference type="SUPFAM" id="SSF53474">
    <property type="entry name" value="alpha/beta-Hydrolases"/>
    <property type="match status" value="1"/>
</dbReference>
<dbReference type="OrthoDB" id="408373at2759"/>
<gene>
    <name evidence="2" type="ORF">LY90DRAFT_667284</name>
</gene>
<dbReference type="PANTHER" id="PTHR43798:SF33">
    <property type="entry name" value="HYDROLASE, PUTATIVE (AFU_ORTHOLOGUE AFUA_2G14860)-RELATED"/>
    <property type="match status" value="1"/>
</dbReference>
<dbReference type="SUPFAM" id="SSF51182">
    <property type="entry name" value="RmlC-like cupins"/>
    <property type="match status" value="1"/>
</dbReference>
<comment type="caution">
    <text evidence="2">The sequence shown here is derived from an EMBL/GenBank/DDBJ whole genome shotgun (WGS) entry which is preliminary data.</text>
</comment>
<dbReference type="Pfam" id="PF00561">
    <property type="entry name" value="Abhydrolase_1"/>
    <property type="match status" value="1"/>
</dbReference>
<feature type="domain" description="AB hydrolase-1" evidence="1">
    <location>
        <begin position="47"/>
        <end position="154"/>
    </location>
</feature>
<dbReference type="InterPro" id="IPR000073">
    <property type="entry name" value="AB_hydrolase_1"/>
</dbReference>
<dbReference type="PRINTS" id="PR00111">
    <property type="entry name" value="ABHYDROLASE"/>
</dbReference>
<keyword evidence="2" id="KW-0378">Hydrolase</keyword>
<dbReference type="CDD" id="cd02236">
    <property type="entry name" value="cupin_CV2614-like"/>
    <property type="match status" value="1"/>
</dbReference>
<organism evidence="2 3">
    <name type="scientific">Neocallimastix californiae</name>
    <dbReference type="NCBI Taxonomy" id="1754190"/>
    <lineage>
        <taxon>Eukaryota</taxon>
        <taxon>Fungi</taxon>
        <taxon>Fungi incertae sedis</taxon>
        <taxon>Chytridiomycota</taxon>
        <taxon>Chytridiomycota incertae sedis</taxon>
        <taxon>Neocallimastigomycetes</taxon>
        <taxon>Neocallimastigales</taxon>
        <taxon>Neocallimastigaceae</taxon>
        <taxon>Neocallimastix</taxon>
    </lineage>
</organism>
<dbReference type="GO" id="GO:0016787">
    <property type="term" value="F:hydrolase activity"/>
    <property type="evidence" value="ECO:0007669"/>
    <property type="project" value="UniProtKB-KW"/>
</dbReference>
<dbReference type="InterPro" id="IPR029058">
    <property type="entry name" value="AB_hydrolase_fold"/>
</dbReference>
<protein>
    <submittedName>
        <fullName evidence="2">Alpha/beta-hydrolase</fullName>
    </submittedName>
</protein>